<dbReference type="GO" id="GO:0006284">
    <property type="term" value="P:base-excision repair"/>
    <property type="evidence" value="ECO:0007669"/>
    <property type="project" value="InterPro"/>
</dbReference>
<comment type="caution">
    <text evidence="2">The sequence shown here is derived from an EMBL/GenBank/DDBJ whole genome shotgun (WGS) entry which is preliminary data.</text>
</comment>
<sequence>MLFFRFVIIGIPDLFEALTWAIIGQQINLTFAYTLKKRFVEHFGESLTFEGDNFWVFPSPEKIISIKVDELRDLQLVVKVS</sequence>
<gene>
    <name evidence="2" type="ORF">AJ85_00740</name>
</gene>
<name>A0A4S4K2S8_ALKAL</name>
<dbReference type="AlphaFoldDB" id="A0A4S4K2S8"/>
<dbReference type="Proteomes" id="UP000297014">
    <property type="component" value="Unassembled WGS sequence"/>
</dbReference>
<dbReference type="SUPFAM" id="SSF48150">
    <property type="entry name" value="DNA-glycosylase"/>
    <property type="match status" value="1"/>
</dbReference>
<evidence type="ECO:0000313" key="3">
    <source>
        <dbReference type="Proteomes" id="UP000297014"/>
    </source>
</evidence>
<organism evidence="2 3">
    <name type="scientific">Alkalihalobacillus alcalophilus ATCC 27647 = CGMCC 1.3604</name>
    <dbReference type="NCBI Taxonomy" id="1218173"/>
    <lineage>
        <taxon>Bacteria</taxon>
        <taxon>Bacillati</taxon>
        <taxon>Bacillota</taxon>
        <taxon>Bacilli</taxon>
        <taxon>Bacillales</taxon>
        <taxon>Bacillaceae</taxon>
        <taxon>Alkalihalobacillus</taxon>
    </lineage>
</organism>
<dbReference type="InterPro" id="IPR011257">
    <property type="entry name" value="DNA_glycosylase"/>
</dbReference>
<feature type="domain" description="HhH-GPD" evidence="1">
    <location>
        <begin position="20"/>
        <end position="74"/>
    </location>
</feature>
<accession>A0A4S4K2S8</accession>
<dbReference type="EMBL" id="JALP01000037">
    <property type="protein sequence ID" value="THG91921.1"/>
    <property type="molecule type" value="Genomic_DNA"/>
</dbReference>
<dbReference type="InterPro" id="IPR003265">
    <property type="entry name" value="HhH-GPD_domain"/>
</dbReference>
<reference evidence="2 3" key="1">
    <citation type="submission" date="2014-01" db="EMBL/GenBank/DDBJ databases">
        <title>Draft genome sequencing of Bacillus alcalophilus CGMCC 1.3604.</title>
        <authorList>
            <person name="Yang J."/>
            <person name="Diao L."/>
            <person name="Yang S."/>
        </authorList>
    </citation>
    <scope>NUCLEOTIDE SEQUENCE [LARGE SCALE GENOMIC DNA]</scope>
    <source>
        <strain evidence="2 3">CGMCC 1.3604</strain>
    </source>
</reference>
<proteinExistence type="predicted"/>
<dbReference type="Pfam" id="PF00730">
    <property type="entry name" value="HhH-GPD"/>
    <property type="match status" value="1"/>
</dbReference>
<evidence type="ECO:0000259" key="1">
    <source>
        <dbReference type="Pfam" id="PF00730"/>
    </source>
</evidence>
<dbReference type="Gene3D" id="1.10.340.30">
    <property type="entry name" value="Hypothetical protein, domain 2"/>
    <property type="match status" value="1"/>
</dbReference>
<dbReference type="GO" id="GO:0003824">
    <property type="term" value="F:catalytic activity"/>
    <property type="evidence" value="ECO:0007669"/>
    <property type="project" value="InterPro"/>
</dbReference>
<protein>
    <recommendedName>
        <fullName evidence="1">HhH-GPD domain-containing protein</fullName>
    </recommendedName>
</protein>
<evidence type="ECO:0000313" key="2">
    <source>
        <dbReference type="EMBL" id="THG91921.1"/>
    </source>
</evidence>